<dbReference type="EMBL" id="BAABCJ010000001">
    <property type="protein sequence ID" value="GAA3698128.1"/>
    <property type="molecule type" value="Genomic_DNA"/>
</dbReference>
<name>A0ABP7D1F4_9MICC</name>
<keyword evidence="3" id="KW-1185">Reference proteome</keyword>
<feature type="domain" description="Polysaccharide pyruvyl transferase" evidence="1">
    <location>
        <begin position="76"/>
        <end position="201"/>
    </location>
</feature>
<gene>
    <name evidence="2" type="ORF">GCM10022377_08820</name>
</gene>
<keyword evidence="2" id="KW-0808">Transferase</keyword>
<proteinExistence type="predicted"/>
<evidence type="ECO:0000313" key="2">
    <source>
        <dbReference type="EMBL" id="GAA3698128.1"/>
    </source>
</evidence>
<evidence type="ECO:0000313" key="3">
    <source>
        <dbReference type="Proteomes" id="UP001501536"/>
    </source>
</evidence>
<evidence type="ECO:0000259" key="1">
    <source>
        <dbReference type="Pfam" id="PF04230"/>
    </source>
</evidence>
<protein>
    <submittedName>
        <fullName evidence="2">Polysaccharide pyruvyl transferase family protein</fullName>
    </submittedName>
</protein>
<accession>A0ABP7D1F4</accession>
<dbReference type="Proteomes" id="UP001501536">
    <property type="component" value="Unassembled WGS sequence"/>
</dbReference>
<dbReference type="GO" id="GO:0016740">
    <property type="term" value="F:transferase activity"/>
    <property type="evidence" value="ECO:0007669"/>
    <property type="project" value="UniProtKB-KW"/>
</dbReference>
<dbReference type="RefSeq" id="WP_344880514.1">
    <property type="nucleotide sequence ID" value="NZ_BAABCJ010000001.1"/>
</dbReference>
<dbReference type="InterPro" id="IPR007345">
    <property type="entry name" value="Polysacch_pyruvyl_Trfase"/>
</dbReference>
<reference evidence="3" key="1">
    <citation type="journal article" date="2019" name="Int. J. Syst. Evol. Microbiol.">
        <title>The Global Catalogue of Microorganisms (GCM) 10K type strain sequencing project: providing services to taxonomists for standard genome sequencing and annotation.</title>
        <authorList>
            <consortium name="The Broad Institute Genomics Platform"/>
            <consortium name="The Broad Institute Genome Sequencing Center for Infectious Disease"/>
            <person name="Wu L."/>
            <person name="Ma J."/>
        </authorList>
    </citation>
    <scope>NUCLEOTIDE SEQUENCE [LARGE SCALE GENOMIC DNA]</scope>
    <source>
        <strain evidence="3">JCM 16961</strain>
    </source>
</reference>
<comment type="caution">
    <text evidence="2">The sequence shown here is derived from an EMBL/GenBank/DDBJ whole genome shotgun (WGS) entry which is preliminary data.</text>
</comment>
<sequence>MVDLYAWNPRRPVMRGPLGRLIPLRRPVNNFGDLLGPQLVERMLASRGLRMDQGAKNVRLFSIGSVMHEVGNADHVWGSGVNGKEVARDYTVSGAQFHAVRGHLTKAFLDERGGSVPEVYGDPGILTARYFPAANLGRPLFQSDYTIVPNLHDYRSMAGAPNVLNPRAPLLECLATIATSRFVVGSSLHGLVVAESYGVPARRMVSSAEPDFKYDDYYSGTGRRPQQAAFSVEEALDLGAPDSPEGDHERLISSFPWHLWGTDQASGS</sequence>
<dbReference type="Pfam" id="PF04230">
    <property type="entry name" value="PS_pyruv_trans"/>
    <property type="match status" value="1"/>
</dbReference>
<organism evidence="2 3">
    <name type="scientific">Zhihengliuella alba</name>
    <dbReference type="NCBI Taxonomy" id="547018"/>
    <lineage>
        <taxon>Bacteria</taxon>
        <taxon>Bacillati</taxon>
        <taxon>Actinomycetota</taxon>
        <taxon>Actinomycetes</taxon>
        <taxon>Micrococcales</taxon>
        <taxon>Micrococcaceae</taxon>
        <taxon>Zhihengliuella</taxon>
    </lineage>
</organism>